<dbReference type="GO" id="GO:0003677">
    <property type="term" value="F:DNA binding"/>
    <property type="evidence" value="ECO:0007669"/>
    <property type="project" value="InterPro"/>
</dbReference>
<accession>A0A165R8S3</accession>
<feature type="compositionally biased region" description="Low complexity" evidence="2">
    <location>
        <begin position="148"/>
        <end position="175"/>
    </location>
</feature>
<dbReference type="InParanoid" id="A0A165R8S3"/>
<sequence length="592" mass="63298">MQAPSDDRSSSAPTTQPHDAASQQPQPAATELPSPNFVHTDETYLKRSYLRLLPPVQVVEICLSFDPYVPPEVKNRIWPVDFHSAIAALQLEASVLPKPPSSSHDALYVHTPAANESVTPSAAAIVTPIDEPPMDSLQNPATMANKPTTQSDQGSSSSTTNGNPPESQSTSESQPVAGPSKTSTPVSTANAYAPTQPPYPHVPYGYHPHLYPQASYYGHPPAGYTHYPPYPAAYPHYPSYPPNPHTPPVAPYQPPAPMRPQLPGDPPGMPAEDLPSYEDMIVEALTDCADPDGLAPKNMFQWMAARYPLQSNFRPSASQALQKAFKRGRLEKSNDGKYRLNASWEGGSTSKRTTRRPQTQTQVTLSQDPQYIPHSKSPFTHTPLAHRAGSAPANTPGISANYNSSLHATTPYPYNVSGYPGYQYSGYPPPTAQAQAQIATAASTSTSGSAAKADVTAPSTDADHLDAWEAAQNILKAINFGSLLNQSNAGSSGSEGAHGQDTVSELTAEGSRPALTLTDEEKAALQAQLALLAAQLEEIAEEEEALVSAQEQRDSAPSAPLRLQSESSGEQDEDDVDMEMVDVSLPVEAPRT</sequence>
<name>A0A165R8S3_9AGAM</name>
<dbReference type="EMBL" id="KV425585">
    <property type="protein sequence ID" value="KZT23464.1"/>
    <property type="molecule type" value="Genomic_DNA"/>
</dbReference>
<gene>
    <name evidence="4" type="ORF">NEOLEDRAFT_1243245</name>
</gene>
<dbReference type="SMART" id="SM00526">
    <property type="entry name" value="H15"/>
    <property type="match status" value="1"/>
</dbReference>
<feature type="region of interest" description="Disordered" evidence="2">
    <location>
        <begin position="1"/>
        <end position="36"/>
    </location>
</feature>
<feature type="domain" description="H15" evidence="3">
    <location>
        <begin position="273"/>
        <end position="342"/>
    </location>
</feature>
<feature type="compositionally biased region" description="Polar residues" evidence="2">
    <location>
        <begin position="180"/>
        <end position="190"/>
    </location>
</feature>
<protein>
    <recommendedName>
        <fullName evidence="1">Histone H1</fullName>
    </recommendedName>
</protein>
<dbReference type="InterPro" id="IPR036388">
    <property type="entry name" value="WH-like_DNA-bd_sf"/>
</dbReference>
<dbReference type="Proteomes" id="UP000076761">
    <property type="component" value="Unassembled WGS sequence"/>
</dbReference>
<evidence type="ECO:0000313" key="4">
    <source>
        <dbReference type="EMBL" id="KZT23464.1"/>
    </source>
</evidence>
<evidence type="ECO:0000313" key="5">
    <source>
        <dbReference type="Proteomes" id="UP000076761"/>
    </source>
</evidence>
<dbReference type="AlphaFoldDB" id="A0A165R8S3"/>
<organism evidence="4 5">
    <name type="scientific">Neolentinus lepideus HHB14362 ss-1</name>
    <dbReference type="NCBI Taxonomy" id="1314782"/>
    <lineage>
        <taxon>Eukaryota</taxon>
        <taxon>Fungi</taxon>
        <taxon>Dikarya</taxon>
        <taxon>Basidiomycota</taxon>
        <taxon>Agaricomycotina</taxon>
        <taxon>Agaricomycetes</taxon>
        <taxon>Gloeophyllales</taxon>
        <taxon>Gloeophyllaceae</taxon>
        <taxon>Neolentinus</taxon>
    </lineage>
</organism>
<dbReference type="STRING" id="1314782.A0A165R8S3"/>
<feature type="compositionally biased region" description="Pro residues" evidence="2">
    <location>
        <begin position="245"/>
        <end position="269"/>
    </location>
</feature>
<evidence type="ECO:0000256" key="2">
    <source>
        <dbReference type="SAM" id="MobiDB-lite"/>
    </source>
</evidence>
<feature type="region of interest" description="Disordered" evidence="2">
    <location>
        <begin position="245"/>
        <end position="270"/>
    </location>
</feature>
<dbReference type="OrthoDB" id="5863171at2759"/>
<dbReference type="GO" id="GO:0000786">
    <property type="term" value="C:nucleosome"/>
    <property type="evidence" value="ECO:0007669"/>
    <property type="project" value="InterPro"/>
</dbReference>
<evidence type="ECO:0000259" key="3">
    <source>
        <dbReference type="PROSITE" id="PS51504"/>
    </source>
</evidence>
<dbReference type="InterPro" id="IPR005818">
    <property type="entry name" value="Histone_H1/H5_H15"/>
</dbReference>
<evidence type="ECO:0000256" key="1">
    <source>
        <dbReference type="ARBA" id="ARBA00020833"/>
    </source>
</evidence>
<feature type="compositionally biased region" description="Basic and acidic residues" evidence="2">
    <location>
        <begin position="328"/>
        <end position="338"/>
    </location>
</feature>
<dbReference type="GO" id="GO:0006334">
    <property type="term" value="P:nucleosome assembly"/>
    <property type="evidence" value="ECO:0007669"/>
    <property type="project" value="InterPro"/>
</dbReference>
<dbReference type="InterPro" id="IPR036390">
    <property type="entry name" value="WH_DNA-bd_sf"/>
</dbReference>
<feature type="compositionally biased region" description="Acidic residues" evidence="2">
    <location>
        <begin position="569"/>
        <end position="580"/>
    </location>
</feature>
<feature type="region of interest" description="Disordered" evidence="2">
    <location>
        <begin position="129"/>
        <end position="194"/>
    </location>
</feature>
<dbReference type="Gene3D" id="1.10.10.10">
    <property type="entry name" value="Winged helix-like DNA-binding domain superfamily/Winged helix DNA-binding domain"/>
    <property type="match status" value="1"/>
</dbReference>
<proteinExistence type="predicted"/>
<feature type="region of interest" description="Disordered" evidence="2">
    <location>
        <begin position="542"/>
        <end position="592"/>
    </location>
</feature>
<dbReference type="SUPFAM" id="SSF46785">
    <property type="entry name" value="Winged helix' DNA-binding domain"/>
    <property type="match status" value="1"/>
</dbReference>
<feature type="compositionally biased region" description="Polar residues" evidence="2">
    <location>
        <begin position="136"/>
        <end position="147"/>
    </location>
</feature>
<dbReference type="Pfam" id="PF00538">
    <property type="entry name" value="Linker_histone"/>
    <property type="match status" value="1"/>
</dbReference>
<reference evidence="4 5" key="1">
    <citation type="journal article" date="2016" name="Mol. Biol. Evol.">
        <title>Comparative Genomics of Early-Diverging Mushroom-Forming Fungi Provides Insights into the Origins of Lignocellulose Decay Capabilities.</title>
        <authorList>
            <person name="Nagy L.G."/>
            <person name="Riley R."/>
            <person name="Tritt A."/>
            <person name="Adam C."/>
            <person name="Daum C."/>
            <person name="Floudas D."/>
            <person name="Sun H."/>
            <person name="Yadav J.S."/>
            <person name="Pangilinan J."/>
            <person name="Larsson K.H."/>
            <person name="Matsuura K."/>
            <person name="Barry K."/>
            <person name="Labutti K."/>
            <person name="Kuo R."/>
            <person name="Ohm R.A."/>
            <person name="Bhattacharya S.S."/>
            <person name="Shirouzu T."/>
            <person name="Yoshinaga Y."/>
            <person name="Martin F.M."/>
            <person name="Grigoriev I.V."/>
            <person name="Hibbett D.S."/>
        </authorList>
    </citation>
    <scope>NUCLEOTIDE SEQUENCE [LARGE SCALE GENOMIC DNA]</scope>
    <source>
        <strain evidence="4 5">HHB14362 ss-1</strain>
    </source>
</reference>
<keyword evidence="5" id="KW-1185">Reference proteome</keyword>
<dbReference type="PROSITE" id="PS51504">
    <property type="entry name" value="H15"/>
    <property type="match status" value="1"/>
</dbReference>
<feature type="compositionally biased region" description="Polar residues" evidence="2">
    <location>
        <begin position="10"/>
        <end position="27"/>
    </location>
</feature>
<feature type="region of interest" description="Disordered" evidence="2">
    <location>
        <begin position="327"/>
        <end position="396"/>
    </location>
</feature>